<gene>
    <name evidence="2" type="ORF">GCK72_021407</name>
</gene>
<sequence>MTDDSPLLRLPEIAINHILYFCDYLEIVRLRNVCHSLRNHIDVNKPDAHVKVVRLGERERADILLEFEYDSIILIDYKEAEGGCVVECLTDIVDPPAKIISGLNPMDALIQDFKIYSRHLKTPLRSFTLHEVCCDALLELMRSQTFKLRTAKLELTELSSTQNLAILPFFDANCLKTLKIFTDANDETGEALGVFHELFEMEHWWNAMKIELYNFHISDVRQIVHLKKFAGRMSTATSDDLVLLKNTFIRWRGFERYHINFDVGLDVVSINEAFGAPSFISMLGSVNRWFFHIPNHTASVLLVKVNCRKTLDIGRIRRRKVPSGAVIIY</sequence>
<dbReference type="Pfam" id="PF01827">
    <property type="entry name" value="FTH"/>
    <property type="match status" value="1"/>
</dbReference>
<name>A0A6A5GK12_CAERE</name>
<evidence type="ECO:0000313" key="3">
    <source>
        <dbReference type="Proteomes" id="UP000483820"/>
    </source>
</evidence>
<protein>
    <recommendedName>
        <fullName evidence="1">F-box domain-containing protein</fullName>
    </recommendedName>
</protein>
<dbReference type="InterPro" id="IPR001810">
    <property type="entry name" value="F-box_dom"/>
</dbReference>
<evidence type="ECO:0000259" key="1">
    <source>
        <dbReference type="PROSITE" id="PS50181"/>
    </source>
</evidence>
<accession>A0A6A5GK12</accession>
<dbReference type="AlphaFoldDB" id="A0A6A5GK12"/>
<organism evidence="2 3">
    <name type="scientific">Caenorhabditis remanei</name>
    <name type="common">Caenorhabditis vulgaris</name>
    <dbReference type="NCBI Taxonomy" id="31234"/>
    <lineage>
        <taxon>Eukaryota</taxon>
        <taxon>Metazoa</taxon>
        <taxon>Ecdysozoa</taxon>
        <taxon>Nematoda</taxon>
        <taxon>Chromadorea</taxon>
        <taxon>Rhabditida</taxon>
        <taxon>Rhabditina</taxon>
        <taxon>Rhabditomorpha</taxon>
        <taxon>Rhabditoidea</taxon>
        <taxon>Rhabditidae</taxon>
        <taxon>Peloderinae</taxon>
        <taxon>Caenorhabditis</taxon>
    </lineage>
</organism>
<dbReference type="SUPFAM" id="SSF81383">
    <property type="entry name" value="F-box domain"/>
    <property type="match status" value="1"/>
</dbReference>
<dbReference type="Pfam" id="PF00646">
    <property type="entry name" value="F-box"/>
    <property type="match status" value="1"/>
</dbReference>
<dbReference type="InterPro" id="IPR036047">
    <property type="entry name" value="F-box-like_dom_sf"/>
</dbReference>
<dbReference type="Proteomes" id="UP000483820">
    <property type="component" value="Chromosome V"/>
</dbReference>
<dbReference type="CTD" id="78777224"/>
<dbReference type="RefSeq" id="XP_053583154.1">
    <property type="nucleotide sequence ID" value="XM_053734241.1"/>
</dbReference>
<evidence type="ECO:0000313" key="2">
    <source>
        <dbReference type="EMBL" id="KAF1754842.1"/>
    </source>
</evidence>
<dbReference type="PANTHER" id="PTHR23014">
    <property type="entry name" value="F-BOX A PROTEIN"/>
    <property type="match status" value="1"/>
</dbReference>
<proteinExistence type="predicted"/>
<dbReference type="InterPro" id="IPR002900">
    <property type="entry name" value="DUF38/FTH_CAE_spp"/>
</dbReference>
<dbReference type="PANTHER" id="PTHR23014:SF1">
    <property type="entry name" value="DUF38 DOMAIN-CONTAINING PROTEIN-RELATED"/>
    <property type="match status" value="1"/>
</dbReference>
<dbReference type="GeneID" id="78777224"/>
<dbReference type="KEGG" id="crq:GCK72_021407"/>
<comment type="caution">
    <text evidence="2">The sequence shown here is derived from an EMBL/GenBank/DDBJ whole genome shotgun (WGS) entry which is preliminary data.</text>
</comment>
<dbReference type="EMBL" id="WUAV01000005">
    <property type="protein sequence ID" value="KAF1754842.1"/>
    <property type="molecule type" value="Genomic_DNA"/>
</dbReference>
<reference evidence="2 3" key="1">
    <citation type="submission" date="2019-12" db="EMBL/GenBank/DDBJ databases">
        <title>Chromosome-level assembly of the Caenorhabditis remanei genome.</title>
        <authorList>
            <person name="Teterina A.A."/>
            <person name="Willis J.H."/>
            <person name="Phillips P.C."/>
        </authorList>
    </citation>
    <scope>NUCLEOTIDE SEQUENCE [LARGE SCALE GENOMIC DNA]</scope>
    <source>
        <strain evidence="2 3">PX506</strain>
        <tissue evidence="2">Whole organism</tissue>
    </source>
</reference>
<feature type="domain" description="F-box" evidence="1">
    <location>
        <begin position="4"/>
        <end position="53"/>
    </location>
</feature>
<dbReference type="PROSITE" id="PS50181">
    <property type="entry name" value="FBOX"/>
    <property type="match status" value="1"/>
</dbReference>